<gene>
    <name evidence="2" type="ORF">GGR06_000345</name>
</gene>
<dbReference type="Pfam" id="PF16132">
    <property type="entry name" value="DUF4843"/>
    <property type="match status" value="1"/>
</dbReference>
<dbReference type="InterPro" id="IPR032299">
    <property type="entry name" value="DUF4843"/>
</dbReference>
<keyword evidence="3" id="KW-1185">Reference proteome</keyword>
<comment type="caution">
    <text evidence="2">The sequence shown here is derived from an EMBL/GenBank/DDBJ whole genome shotgun (WGS) entry which is preliminary data.</text>
</comment>
<feature type="signal peptide" evidence="1">
    <location>
        <begin position="1"/>
        <end position="22"/>
    </location>
</feature>
<keyword evidence="1" id="KW-0732">Signal</keyword>
<dbReference type="RefSeq" id="WP_081741189.1">
    <property type="nucleotide sequence ID" value="NZ_JACIER010000001.1"/>
</dbReference>
<dbReference type="PROSITE" id="PS51257">
    <property type="entry name" value="PROKAR_LIPOPROTEIN"/>
    <property type="match status" value="1"/>
</dbReference>
<organism evidence="2 3">
    <name type="scientific">Bacteroides reticulotermitis</name>
    <dbReference type="NCBI Taxonomy" id="1133319"/>
    <lineage>
        <taxon>Bacteria</taxon>
        <taxon>Pseudomonadati</taxon>
        <taxon>Bacteroidota</taxon>
        <taxon>Bacteroidia</taxon>
        <taxon>Bacteroidales</taxon>
        <taxon>Bacteroidaceae</taxon>
        <taxon>Bacteroides</taxon>
    </lineage>
</organism>
<accession>A0A840CTE9</accession>
<evidence type="ECO:0000313" key="3">
    <source>
        <dbReference type="Proteomes" id="UP000560658"/>
    </source>
</evidence>
<dbReference type="EMBL" id="JACIER010000001">
    <property type="protein sequence ID" value="MBB4042586.1"/>
    <property type="molecule type" value="Genomic_DNA"/>
</dbReference>
<evidence type="ECO:0000256" key="1">
    <source>
        <dbReference type="SAM" id="SignalP"/>
    </source>
</evidence>
<protein>
    <recommendedName>
        <fullName evidence="4">DUF4843 domain-containing protein</fullName>
    </recommendedName>
</protein>
<evidence type="ECO:0000313" key="2">
    <source>
        <dbReference type="EMBL" id="MBB4042586.1"/>
    </source>
</evidence>
<proteinExistence type="predicted"/>
<reference evidence="2" key="1">
    <citation type="submission" date="2020-08" db="EMBL/GenBank/DDBJ databases">
        <title>Genomic Encyclopedia of Type Strains, Phase IV (KMG-IV): sequencing the most valuable type-strain genomes for metagenomic binning, comparative biology and taxonomic classification.</title>
        <authorList>
            <person name="Goeker M."/>
        </authorList>
    </citation>
    <scope>NUCLEOTIDE SEQUENCE [LARGE SCALE GENOMIC DNA]</scope>
    <source>
        <strain evidence="2">DSM 105720</strain>
    </source>
</reference>
<sequence length="258" mass="29263">MKKMKYKIWVLALLLAGLTGCSKNEMPVFDTGYSALNIWFGNIAVALDSVSYNYSYTLGEDSLMFNARVTGLPSNKDRFFAIEAYSGNFAEAEGSFWTKEYCIKAGETSATFPIYFDTSKLKDDTSYSKTDGRINFRMVENSEFVEGVNKMRNLKVILKNYLAKPVEWDVAIAPPYQAYSYYFGQYSRKKYSFMIQETGLVDFRISYTASVSYDEATNTISSSYATYLLSKLKQALDVYNQTHDKPLTDEESGSAVVF</sequence>
<evidence type="ECO:0008006" key="4">
    <source>
        <dbReference type="Google" id="ProtNLM"/>
    </source>
</evidence>
<feature type="chain" id="PRO_5032465209" description="DUF4843 domain-containing protein" evidence="1">
    <location>
        <begin position="23"/>
        <end position="258"/>
    </location>
</feature>
<dbReference type="Proteomes" id="UP000560658">
    <property type="component" value="Unassembled WGS sequence"/>
</dbReference>
<dbReference type="AlphaFoldDB" id="A0A840CTE9"/>
<name>A0A840CTE9_9BACE</name>